<feature type="domain" description="Lipid/polyisoprenoid-binding YceI-like" evidence="1">
    <location>
        <begin position="74"/>
        <end position="200"/>
    </location>
</feature>
<dbReference type="AlphaFoldDB" id="A0A4D7K4Q8"/>
<proteinExistence type="predicted"/>
<protein>
    <submittedName>
        <fullName evidence="2">YceI family protein</fullName>
    </submittedName>
</protein>
<dbReference type="Pfam" id="PF04264">
    <property type="entry name" value="YceI"/>
    <property type="match status" value="1"/>
</dbReference>
<evidence type="ECO:0000313" key="3">
    <source>
        <dbReference type="Proteomes" id="UP000298616"/>
    </source>
</evidence>
<dbReference type="InterPro" id="IPR036761">
    <property type="entry name" value="TTHA0802/YceI-like_sf"/>
</dbReference>
<dbReference type="OrthoDB" id="116832at2"/>
<gene>
    <name evidence="2" type="ORF">DCC35_14255</name>
</gene>
<reference evidence="2 3" key="1">
    <citation type="submission" date="2018-04" db="EMBL/GenBank/DDBJ databases">
        <title>Complete genome uncultured novel isolate.</title>
        <authorList>
            <person name="Merlino G."/>
        </authorList>
    </citation>
    <scope>NUCLEOTIDE SEQUENCE [LARGE SCALE GENOMIC DNA]</scope>
    <source>
        <strain evidence="3">R1DC9</strain>
    </source>
</reference>
<evidence type="ECO:0000313" key="2">
    <source>
        <dbReference type="EMBL" id="QCK15824.1"/>
    </source>
</evidence>
<accession>A0A4D7K4Q8</accession>
<name>A0A4D7K4Q8_9BACT</name>
<dbReference type="EMBL" id="CP028923">
    <property type="protein sequence ID" value="QCK15824.1"/>
    <property type="molecule type" value="Genomic_DNA"/>
</dbReference>
<dbReference type="InterPro" id="IPR007372">
    <property type="entry name" value="Lipid/polyisoprenoid-bd_YceI"/>
</dbReference>
<evidence type="ECO:0000259" key="1">
    <source>
        <dbReference type="Pfam" id="PF04264"/>
    </source>
</evidence>
<sequence>MCLIKGFIVYNFFKINSHHRKLNNRIMKWIYIITLLTSISVSSQAQKYVERDGEVHFYSKAPVEDIEAHSEKGQSIVDVGSNRIAFEVPIKSFQFEKDLMQEHFNENYMESDKYPKATFSGTFSGFDINASGKQNVKASGEIFIHGVREKWNAEGKMRVENGKIYLETTFFVLLETFDIEKPKVLFYNIADKIEVNLNFVYDEM</sequence>
<dbReference type="Proteomes" id="UP000298616">
    <property type="component" value="Chromosome"/>
</dbReference>
<organism evidence="2 3">
    <name type="scientific">Mangrovivirga cuniculi</name>
    <dbReference type="NCBI Taxonomy" id="2715131"/>
    <lineage>
        <taxon>Bacteria</taxon>
        <taxon>Pseudomonadati</taxon>
        <taxon>Bacteroidota</taxon>
        <taxon>Cytophagia</taxon>
        <taxon>Cytophagales</taxon>
        <taxon>Mangrovivirgaceae</taxon>
        <taxon>Mangrovivirga</taxon>
    </lineage>
</organism>
<keyword evidence="3" id="KW-1185">Reference proteome</keyword>
<dbReference type="Gene3D" id="2.40.128.110">
    <property type="entry name" value="Lipid/polyisoprenoid-binding, YceI-like"/>
    <property type="match status" value="1"/>
</dbReference>
<dbReference type="KEGG" id="fpf:DCC35_14255"/>
<dbReference type="SUPFAM" id="SSF101874">
    <property type="entry name" value="YceI-like"/>
    <property type="match status" value="1"/>
</dbReference>